<dbReference type="Proteomes" id="UP000789366">
    <property type="component" value="Unassembled WGS sequence"/>
</dbReference>
<proteinExistence type="predicted"/>
<gene>
    <name evidence="1" type="ORF">SPELUC_LOCUS12101</name>
</gene>
<organism evidence="1 2">
    <name type="scientific">Cetraspora pellucida</name>
    <dbReference type="NCBI Taxonomy" id="1433469"/>
    <lineage>
        <taxon>Eukaryota</taxon>
        <taxon>Fungi</taxon>
        <taxon>Fungi incertae sedis</taxon>
        <taxon>Mucoromycota</taxon>
        <taxon>Glomeromycotina</taxon>
        <taxon>Glomeromycetes</taxon>
        <taxon>Diversisporales</taxon>
        <taxon>Gigasporaceae</taxon>
        <taxon>Cetraspora</taxon>
    </lineage>
</organism>
<accession>A0ACA9PNW2</accession>
<dbReference type="EMBL" id="CAJVPW010027479">
    <property type="protein sequence ID" value="CAG8715679.1"/>
    <property type="molecule type" value="Genomic_DNA"/>
</dbReference>
<comment type="caution">
    <text evidence="1">The sequence shown here is derived from an EMBL/GenBank/DDBJ whole genome shotgun (WGS) entry which is preliminary data.</text>
</comment>
<reference evidence="1" key="1">
    <citation type="submission" date="2021-06" db="EMBL/GenBank/DDBJ databases">
        <authorList>
            <person name="Kallberg Y."/>
            <person name="Tangrot J."/>
            <person name="Rosling A."/>
        </authorList>
    </citation>
    <scope>NUCLEOTIDE SEQUENCE</scope>
    <source>
        <strain evidence="1">28 12/20/2015</strain>
    </source>
</reference>
<sequence>NEGTALAEVQDVNMSEAVKDKGEETSNLTGAVSKLSIDGGKAILQSKTKFMKPDKIQSLIKKLSMPKKHVTHTYQEEIRCWYLFAKKFEKRVKKIKNDNSRYNDQQARRLVYGKVATNLLGFTRDSLHKKTAKTRNIYKLFGESYDPNTKKIVKRIGIEKIERI</sequence>
<name>A0ACA9PNW2_9GLOM</name>
<feature type="non-terminal residue" evidence="1">
    <location>
        <position position="1"/>
    </location>
</feature>
<evidence type="ECO:0000313" key="2">
    <source>
        <dbReference type="Proteomes" id="UP000789366"/>
    </source>
</evidence>
<protein>
    <submittedName>
        <fullName evidence="1">4901_t:CDS:1</fullName>
    </submittedName>
</protein>
<evidence type="ECO:0000313" key="1">
    <source>
        <dbReference type="EMBL" id="CAG8715679.1"/>
    </source>
</evidence>
<keyword evidence="2" id="KW-1185">Reference proteome</keyword>